<comment type="caution">
    <text evidence="2">The sequence shown here is derived from an EMBL/GenBank/DDBJ whole genome shotgun (WGS) entry which is preliminary data.</text>
</comment>
<feature type="signal peptide" evidence="1">
    <location>
        <begin position="1"/>
        <end position="16"/>
    </location>
</feature>
<organism evidence="2 3">
    <name type="scientific">Ancylostoma ceylanicum</name>
    <dbReference type="NCBI Taxonomy" id="53326"/>
    <lineage>
        <taxon>Eukaryota</taxon>
        <taxon>Metazoa</taxon>
        <taxon>Ecdysozoa</taxon>
        <taxon>Nematoda</taxon>
        <taxon>Chromadorea</taxon>
        <taxon>Rhabditida</taxon>
        <taxon>Rhabditina</taxon>
        <taxon>Rhabditomorpha</taxon>
        <taxon>Strongyloidea</taxon>
        <taxon>Ancylostomatidae</taxon>
        <taxon>Ancylostomatinae</taxon>
        <taxon>Ancylostoma</taxon>
    </lineage>
</organism>
<protein>
    <submittedName>
        <fullName evidence="2">Uncharacterized protein</fullName>
    </submittedName>
</protein>
<evidence type="ECO:0000256" key="1">
    <source>
        <dbReference type="SAM" id="SignalP"/>
    </source>
</evidence>
<reference evidence="3" key="1">
    <citation type="journal article" date="2015" name="Nat. Genet.">
        <title>The genome and transcriptome of the zoonotic hookworm Ancylostoma ceylanicum identify infection-specific gene families.</title>
        <authorList>
            <person name="Schwarz E.M."/>
            <person name="Hu Y."/>
            <person name="Antoshechkin I."/>
            <person name="Miller M.M."/>
            <person name="Sternberg P.W."/>
            <person name="Aroian R.V."/>
        </authorList>
    </citation>
    <scope>NUCLEOTIDE SEQUENCE</scope>
    <source>
        <strain evidence="3">HY135</strain>
    </source>
</reference>
<feature type="chain" id="PRO_5001490338" evidence="1">
    <location>
        <begin position="17"/>
        <end position="72"/>
    </location>
</feature>
<keyword evidence="1" id="KW-0732">Signal</keyword>
<dbReference type="AlphaFoldDB" id="A0A016W7J4"/>
<gene>
    <name evidence="2" type="primary">Acey_s1033.g3451</name>
    <name evidence="2" type="ORF">Y032_1033g3451</name>
</gene>
<keyword evidence="3" id="KW-1185">Reference proteome</keyword>
<evidence type="ECO:0000313" key="2">
    <source>
        <dbReference type="EMBL" id="EYC35536.1"/>
    </source>
</evidence>
<dbReference type="Proteomes" id="UP000024635">
    <property type="component" value="Unassembled WGS sequence"/>
</dbReference>
<sequence>MNNFATLVLLFTIVSTSLFNSRCTFFSLAWDVTPHFDKIEPLCHRLLFDFNHESNVAQKARDINGEDKSNDK</sequence>
<name>A0A016W7J4_9BILA</name>
<evidence type="ECO:0000313" key="3">
    <source>
        <dbReference type="Proteomes" id="UP000024635"/>
    </source>
</evidence>
<dbReference type="EMBL" id="JARK01000633">
    <property type="protein sequence ID" value="EYC35536.1"/>
    <property type="molecule type" value="Genomic_DNA"/>
</dbReference>
<proteinExistence type="predicted"/>
<accession>A0A016W7J4</accession>